<gene>
    <name evidence="4" type="ORF">BaRGS_00009624</name>
</gene>
<dbReference type="SMART" id="SM00248">
    <property type="entry name" value="ANK"/>
    <property type="match status" value="3"/>
</dbReference>
<dbReference type="Gene3D" id="3.30.200.20">
    <property type="entry name" value="Phosphorylase Kinase, domain 1"/>
    <property type="match status" value="1"/>
</dbReference>
<feature type="region of interest" description="Disordered" evidence="2">
    <location>
        <begin position="701"/>
        <end position="822"/>
    </location>
</feature>
<organism evidence="4 5">
    <name type="scientific">Batillaria attramentaria</name>
    <dbReference type="NCBI Taxonomy" id="370345"/>
    <lineage>
        <taxon>Eukaryota</taxon>
        <taxon>Metazoa</taxon>
        <taxon>Spiralia</taxon>
        <taxon>Lophotrochozoa</taxon>
        <taxon>Mollusca</taxon>
        <taxon>Gastropoda</taxon>
        <taxon>Caenogastropoda</taxon>
        <taxon>Sorbeoconcha</taxon>
        <taxon>Cerithioidea</taxon>
        <taxon>Batillariidae</taxon>
        <taxon>Batillaria</taxon>
    </lineage>
</organism>
<keyword evidence="1" id="KW-0040">ANK repeat</keyword>
<feature type="compositionally biased region" description="Polar residues" evidence="2">
    <location>
        <begin position="770"/>
        <end position="781"/>
    </location>
</feature>
<feature type="region of interest" description="Disordered" evidence="2">
    <location>
        <begin position="1112"/>
        <end position="1149"/>
    </location>
</feature>
<feature type="compositionally biased region" description="Polar residues" evidence="2">
    <location>
        <begin position="796"/>
        <end position="813"/>
    </location>
</feature>
<dbReference type="Gene3D" id="1.10.510.10">
    <property type="entry name" value="Transferase(Phosphotransferase) domain 1"/>
    <property type="match status" value="1"/>
</dbReference>
<feature type="compositionally biased region" description="Basic and acidic residues" evidence="2">
    <location>
        <begin position="955"/>
        <end position="965"/>
    </location>
</feature>
<feature type="compositionally biased region" description="Polar residues" evidence="2">
    <location>
        <begin position="544"/>
        <end position="565"/>
    </location>
</feature>
<feature type="region of interest" description="Disordered" evidence="2">
    <location>
        <begin position="645"/>
        <end position="675"/>
    </location>
</feature>
<feature type="compositionally biased region" description="Polar residues" evidence="2">
    <location>
        <begin position="1112"/>
        <end position="1122"/>
    </location>
</feature>
<feature type="repeat" description="ANK" evidence="1">
    <location>
        <begin position="106"/>
        <end position="138"/>
    </location>
</feature>
<dbReference type="SUPFAM" id="SSF48403">
    <property type="entry name" value="Ankyrin repeat"/>
    <property type="match status" value="1"/>
</dbReference>
<dbReference type="Proteomes" id="UP001519460">
    <property type="component" value="Unassembled WGS sequence"/>
</dbReference>
<evidence type="ECO:0000313" key="4">
    <source>
        <dbReference type="EMBL" id="KAK7499077.1"/>
    </source>
</evidence>
<dbReference type="PROSITE" id="PS50088">
    <property type="entry name" value="ANK_REPEAT"/>
    <property type="match status" value="2"/>
</dbReference>
<dbReference type="SUPFAM" id="SSF56112">
    <property type="entry name" value="Protein kinase-like (PK-like)"/>
    <property type="match status" value="1"/>
</dbReference>
<accession>A0ABD0LJB4</accession>
<feature type="domain" description="Protein kinase" evidence="3">
    <location>
        <begin position="209"/>
        <end position="509"/>
    </location>
</feature>
<dbReference type="PROSITE" id="PS50297">
    <property type="entry name" value="ANK_REP_REGION"/>
    <property type="match status" value="2"/>
</dbReference>
<comment type="caution">
    <text evidence="4">The sequence shown here is derived from an EMBL/GenBank/DDBJ whole genome shotgun (WGS) entry which is preliminary data.</text>
</comment>
<dbReference type="PANTHER" id="PTHR23060">
    <property type="entry name" value="TESTIS EXPRESSED GENE 14"/>
    <property type="match status" value="1"/>
</dbReference>
<dbReference type="Pfam" id="PF07714">
    <property type="entry name" value="PK_Tyr_Ser-Thr"/>
    <property type="match status" value="1"/>
</dbReference>
<feature type="compositionally biased region" description="Basic and acidic residues" evidence="2">
    <location>
        <begin position="905"/>
        <end position="947"/>
    </location>
</feature>
<dbReference type="EMBL" id="JACVVK020000046">
    <property type="protein sequence ID" value="KAK7499077.1"/>
    <property type="molecule type" value="Genomic_DNA"/>
</dbReference>
<dbReference type="Gene3D" id="1.25.40.20">
    <property type="entry name" value="Ankyrin repeat-containing domain"/>
    <property type="match status" value="1"/>
</dbReference>
<dbReference type="InterPro" id="IPR002110">
    <property type="entry name" value="Ankyrin_rpt"/>
</dbReference>
<dbReference type="Pfam" id="PF12796">
    <property type="entry name" value="Ank_2"/>
    <property type="match status" value="1"/>
</dbReference>
<feature type="repeat" description="ANK" evidence="1">
    <location>
        <begin position="73"/>
        <end position="105"/>
    </location>
</feature>
<feature type="compositionally biased region" description="Basic and acidic residues" evidence="2">
    <location>
        <begin position="658"/>
        <end position="671"/>
    </location>
</feature>
<dbReference type="InterPro" id="IPR001245">
    <property type="entry name" value="Ser-Thr/Tyr_kinase_cat_dom"/>
</dbReference>
<reference evidence="4 5" key="1">
    <citation type="journal article" date="2023" name="Sci. Data">
        <title>Genome assembly of the Korean intertidal mud-creeper Batillaria attramentaria.</title>
        <authorList>
            <person name="Patra A.K."/>
            <person name="Ho P.T."/>
            <person name="Jun S."/>
            <person name="Lee S.J."/>
            <person name="Kim Y."/>
            <person name="Won Y.J."/>
        </authorList>
    </citation>
    <scope>NUCLEOTIDE SEQUENCE [LARGE SCALE GENOMIC DNA]</scope>
    <source>
        <strain evidence="4">Wonlab-2016</strain>
    </source>
</reference>
<name>A0ABD0LJB4_9CAEN</name>
<dbReference type="InterPro" id="IPR011009">
    <property type="entry name" value="Kinase-like_dom_sf"/>
</dbReference>
<feature type="region of interest" description="Disordered" evidence="2">
    <location>
        <begin position="529"/>
        <end position="583"/>
    </location>
</feature>
<feature type="compositionally biased region" description="Basic and acidic residues" evidence="2">
    <location>
        <begin position="976"/>
        <end position="1033"/>
    </location>
</feature>
<sequence>MSAWRRDIFKWPRSQSAHPKGTKPIEPLVTIGNVDESADPVAKDLHSAAVHGRRNDLVRNLETGICIDIPNDAGQTPLFCAALRGHHRAVEVLLQNGANPNEKDNNGMTPVHAACLRSSLRLIGALIEYGGDLRLHDNKGNTCLDWAKRQPDPKRRMKMLEFLQKSQLFALNYTGDFSKPGQGLDRQPSILQMLRSKVGSHMSLDFGPDTGLNRVHSFGFGKVYYGGDCEGGVLSIIPLITENLLMQDENGVSFDSTSHLVMESMKWDMTPVTVKQTSQTLHRENIVDLLISEVDRLAKLRHPNILLLMGLCQSTNLDNLMLVFERVGVGSLNHLLYDKMERLPMMTIRDISRQVCDALQYIHRQNFLHCGLSSHAVYLVSVFQAKLGNLEYMVERKKAEVGRSSIVSSSPHREQLYRWMAPEVLSGGPPTLESDIYSYSCVLWEMITSEPPWKSKELEEVVQLMKSKSAQLPTERFKMPPLFKGILNIGLKIRPAERPPDFVVVQQWLQGPIDKSPAWSMNNADRLVTLQREPEERTRLPNDYTPSSESDASRKAQMSKSNDSQPWRKKHAEKKSRAERDQIREERAAGFVGGIKEANSDTNNHYQAAACRTESLHGSWSSLGDIDSDECDAVAGKNEKKGEERRYFWRGMGNQQRQSRDRQPRRQDPLSKLETSGLFLSASQLTGQRRRSANLPWQGSLGLLRAGNSSPRLSRHAKRSQEPNAFLGVSAQEGDCRALPPMKPASHSTDIKAFPRSDSARNSDEKIARQAQSLTEMSLNTKRTEDDETAEKEELTGSNKGSAGSLTTVSARDSCTDEDLHDEENETLDLTLNDIDAGPLLTADKNPAKIQSHSQTSTSGGTFQTASSDNYGLDGDNTLTDQTQDSRDMPDGEGISTRVVSPLKLKGDLSPRRTREDLSPREFSDELSPRRTRDGLSPREARDDFSPRRTRYRLSPREAKNDLSPRRTRGGISPREISDELSPRRTRDVISPHEVRESASPRKGTRDGLSPRKVRDDLAPRRTKDGRSPRDTESGPASRQSIGKSSPRRSRASDTVDHFDFEEYYIDDDYSAEDPYRFDSLCTQGASVETHVFSMRDEWRGGKYRFEDQEIQTGKTSYCTPNSREERRGRQRSPVFDDAARRVPGEESLQSVSDTLYFPEDSDSFNPQHCIVLNLEKRGHTLECSQHQSVDSLNSRSRQSDTADDDTILDQVEERHFTSPRQSTLHKFYLGPNTCPGGFTTTLRVESSLQTPGSHHITHTARDQDTGVTHTVHEETVTATTLRTTLGIQ</sequence>
<dbReference type="PROSITE" id="PS50011">
    <property type="entry name" value="PROTEIN_KINASE_DOM"/>
    <property type="match status" value="1"/>
</dbReference>
<proteinExistence type="predicted"/>
<feature type="compositionally biased region" description="Basic and acidic residues" evidence="2">
    <location>
        <begin position="749"/>
        <end position="768"/>
    </location>
</feature>
<feature type="compositionally biased region" description="Low complexity" evidence="2">
    <location>
        <begin position="851"/>
        <end position="868"/>
    </location>
</feature>
<evidence type="ECO:0000313" key="5">
    <source>
        <dbReference type="Proteomes" id="UP001519460"/>
    </source>
</evidence>
<feature type="compositionally biased region" description="Polar residues" evidence="2">
    <location>
        <begin position="1035"/>
        <end position="1044"/>
    </location>
</feature>
<feature type="region of interest" description="Disordered" evidence="2">
    <location>
        <begin position="847"/>
        <end position="1055"/>
    </location>
</feature>
<evidence type="ECO:0000256" key="1">
    <source>
        <dbReference type="PROSITE-ProRule" id="PRU00023"/>
    </source>
</evidence>
<keyword evidence="5" id="KW-1185">Reference proteome</keyword>
<dbReference type="PANTHER" id="PTHR23060:SF3">
    <property type="entry name" value="TESTIS EXPRESSED 14, INTERCELLULAR BRIDGE FORMING FACTOR"/>
    <property type="match status" value="1"/>
</dbReference>
<protein>
    <recommendedName>
        <fullName evidence="3">Protein kinase domain-containing protein</fullName>
    </recommendedName>
</protein>
<dbReference type="InterPro" id="IPR039339">
    <property type="entry name" value="Tex14"/>
</dbReference>
<dbReference type="InterPro" id="IPR036770">
    <property type="entry name" value="Ankyrin_rpt-contain_sf"/>
</dbReference>
<evidence type="ECO:0000259" key="3">
    <source>
        <dbReference type="PROSITE" id="PS50011"/>
    </source>
</evidence>
<evidence type="ECO:0000256" key="2">
    <source>
        <dbReference type="SAM" id="MobiDB-lite"/>
    </source>
</evidence>
<dbReference type="InterPro" id="IPR000719">
    <property type="entry name" value="Prot_kinase_dom"/>
</dbReference>